<comment type="caution">
    <text evidence="1">The sequence shown here is derived from an EMBL/GenBank/DDBJ whole genome shotgun (WGS) entry which is preliminary data.</text>
</comment>
<dbReference type="EMBL" id="AZJI01000005">
    <property type="protein sequence ID" value="ETD23461.1"/>
    <property type="molecule type" value="Genomic_DNA"/>
</dbReference>
<proteinExistence type="predicted"/>
<protein>
    <submittedName>
        <fullName evidence="1">Uncharacterized protein</fullName>
    </submittedName>
</protein>
<organism evidence="1 2">
    <name type="scientific">Helicobacter macacae MIT 99-5501</name>
    <dbReference type="NCBI Taxonomy" id="1357400"/>
    <lineage>
        <taxon>Bacteria</taxon>
        <taxon>Pseudomonadati</taxon>
        <taxon>Campylobacterota</taxon>
        <taxon>Epsilonproteobacteria</taxon>
        <taxon>Campylobacterales</taxon>
        <taxon>Helicobacteraceae</taxon>
        <taxon>Helicobacter</taxon>
    </lineage>
</organism>
<sequence>MEAQKMVAKIPKSKALKYRHKNPHTQYTHAFIHAYLLKKAKNEKYPPTF</sequence>
<dbReference type="RefSeq" id="WP_023928008.1">
    <property type="nucleotide sequence ID" value="NZ_KI669454.1"/>
</dbReference>
<gene>
    <name evidence="1" type="ORF">HMPREF2086_01266</name>
</gene>
<keyword evidence="2" id="KW-1185">Reference proteome</keyword>
<dbReference type="Proteomes" id="UP000018731">
    <property type="component" value="Unassembled WGS sequence"/>
</dbReference>
<name>V8C9S5_9HELI</name>
<dbReference type="PATRIC" id="fig|1357400.3.peg.1698"/>
<evidence type="ECO:0000313" key="1">
    <source>
        <dbReference type="EMBL" id="ETD23461.1"/>
    </source>
</evidence>
<evidence type="ECO:0000313" key="2">
    <source>
        <dbReference type="Proteomes" id="UP000018731"/>
    </source>
</evidence>
<reference evidence="1 2" key="1">
    <citation type="journal article" date="2014" name="Genome Announc.">
        <title>Draft genome sequences of six enterohepatic helicobacter species isolated from humans and one from rhesus macaques.</title>
        <authorList>
            <person name="Shen Z."/>
            <person name="Sheh A."/>
            <person name="Young S.K."/>
            <person name="Abouelliel A."/>
            <person name="Ward D.V."/>
            <person name="Earl A.M."/>
            <person name="Fox J.G."/>
        </authorList>
    </citation>
    <scope>NUCLEOTIDE SEQUENCE [LARGE SCALE GENOMIC DNA]</scope>
    <source>
        <strain evidence="1 2">MIT 99-5501</strain>
    </source>
</reference>
<accession>V8C9S5</accession>
<dbReference type="AlphaFoldDB" id="V8C9S5"/>
<dbReference type="HOGENOM" id="CLU_3136395_0_0_7"/>